<dbReference type="PANTHER" id="PTHR43861:SF1">
    <property type="entry name" value="TRANS-ACONITATE 2-METHYLTRANSFERASE"/>
    <property type="match status" value="1"/>
</dbReference>
<reference evidence="1" key="1">
    <citation type="journal article" date="2012" name="Science">
        <title>Fermentation, hydrogen, and sulfur metabolism in multiple uncultivated bacterial phyla.</title>
        <authorList>
            <person name="Wrighton K.C."/>
            <person name="Thomas B.C."/>
            <person name="Sharon I."/>
            <person name="Miller C.S."/>
            <person name="Castelle C.J."/>
            <person name="VerBerkmoes N.C."/>
            <person name="Wilkins M.J."/>
            <person name="Hettich R.L."/>
            <person name="Lipton M.S."/>
            <person name="Williams K.H."/>
            <person name="Long P.E."/>
            <person name="Banfield J.F."/>
        </authorList>
    </citation>
    <scope>NUCLEOTIDE SEQUENCE [LARGE SCALE GENOMIC DNA]</scope>
</reference>
<organism evidence="1">
    <name type="scientific">uncultured bacterium</name>
    <name type="common">gcode 4</name>
    <dbReference type="NCBI Taxonomy" id="1234023"/>
    <lineage>
        <taxon>Bacteria</taxon>
        <taxon>environmental samples</taxon>
    </lineage>
</organism>
<accession>K2AYM0</accession>
<dbReference type="PANTHER" id="PTHR43861">
    <property type="entry name" value="TRANS-ACONITATE 2-METHYLTRANSFERASE-RELATED"/>
    <property type="match status" value="1"/>
</dbReference>
<protein>
    <recommendedName>
        <fullName evidence="2">Methyltransferase type 11</fullName>
    </recommendedName>
</protein>
<dbReference type="Gene3D" id="3.40.50.150">
    <property type="entry name" value="Vaccinia Virus protein VP39"/>
    <property type="match status" value="1"/>
</dbReference>
<dbReference type="SUPFAM" id="SSF53335">
    <property type="entry name" value="S-adenosyl-L-methionine-dependent methyltransferases"/>
    <property type="match status" value="1"/>
</dbReference>
<evidence type="ECO:0008006" key="2">
    <source>
        <dbReference type="Google" id="ProtNLM"/>
    </source>
</evidence>
<gene>
    <name evidence="1" type="ORF">ACD_49C00008G0010</name>
</gene>
<proteinExistence type="predicted"/>
<name>K2AYM0_9BACT</name>
<dbReference type="InterPro" id="IPR029063">
    <property type="entry name" value="SAM-dependent_MTases_sf"/>
</dbReference>
<dbReference type="EMBL" id="AMFJ01021594">
    <property type="protein sequence ID" value="EKD66846.1"/>
    <property type="molecule type" value="Genomic_DNA"/>
</dbReference>
<dbReference type="AlphaFoldDB" id="K2AYM0"/>
<evidence type="ECO:0000313" key="1">
    <source>
        <dbReference type="EMBL" id="EKD66846.1"/>
    </source>
</evidence>
<sequence length="216" mass="26396">MITSDQSYDNFSHTFSKSRKAMKWPEMDYFMDFIKSKIWDNRNLLVLDIWCGNWRLLNYLKPNNLDKFYLWIDESTWMINEAKLEYPSHNFKVLDMTNLDKLDKKYDFIFFIASFHHLKNQEERQGVLQKTLKLINKGGFIFMTNWNLLSEINSKRYQEITKWSQDFNIKIWEFSRFYHGFRVEELENLFKKTGFEVIENRIFEWDKNIISIVGVN</sequence>
<dbReference type="CDD" id="cd02440">
    <property type="entry name" value="AdoMet_MTases"/>
    <property type="match status" value="1"/>
</dbReference>
<dbReference type="Pfam" id="PF13489">
    <property type="entry name" value="Methyltransf_23"/>
    <property type="match status" value="1"/>
</dbReference>
<comment type="caution">
    <text evidence="1">The sequence shown here is derived from an EMBL/GenBank/DDBJ whole genome shotgun (WGS) entry which is preliminary data.</text>
</comment>